<feature type="domain" description="Glycosyl hydrolase family 32 C-terminal" evidence="6">
    <location>
        <begin position="382"/>
        <end position="485"/>
    </location>
</feature>
<dbReference type="GeneID" id="112047615"/>
<dbReference type="RefSeq" id="XP_052738121.1">
    <property type="nucleotide sequence ID" value="XM_052882161.1"/>
</dbReference>
<evidence type="ECO:0000256" key="1">
    <source>
        <dbReference type="ARBA" id="ARBA00009902"/>
    </source>
</evidence>
<evidence type="ECO:0000259" key="6">
    <source>
        <dbReference type="Pfam" id="PF08244"/>
    </source>
</evidence>
<dbReference type="PROSITE" id="PS00609">
    <property type="entry name" value="GLYCOSYL_HYDROL_F32"/>
    <property type="match status" value="1"/>
</dbReference>
<dbReference type="Pfam" id="PF08244">
    <property type="entry name" value="Glyco_hydro_32C"/>
    <property type="match status" value="1"/>
</dbReference>
<dbReference type="Gene3D" id="2.60.120.560">
    <property type="entry name" value="Exo-inulinase, domain 1"/>
    <property type="match status" value="1"/>
</dbReference>
<dbReference type="SUPFAM" id="SSF75005">
    <property type="entry name" value="Arabinanase/levansucrase/invertase"/>
    <property type="match status" value="1"/>
</dbReference>
<dbReference type="InterPro" id="IPR051214">
    <property type="entry name" value="GH32_Enzymes"/>
</dbReference>
<gene>
    <name evidence="8" type="primary">LOC112047615</name>
</gene>
<evidence type="ECO:0000313" key="7">
    <source>
        <dbReference type="Proteomes" id="UP001652582"/>
    </source>
</evidence>
<dbReference type="PANTHER" id="PTHR43101:SF1">
    <property type="entry name" value="BETA-FRUCTOSIDASE"/>
    <property type="match status" value="1"/>
</dbReference>
<dbReference type="InterPro" id="IPR018053">
    <property type="entry name" value="Glyco_hydro_32_AS"/>
</dbReference>
<dbReference type="InterPro" id="IPR013189">
    <property type="entry name" value="Glyco_hydro_32_C"/>
</dbReference>
<dbReference type="PANTHER" id="PTHR43101">
    <property type="entry name" value="BETA-FRUCTOSIDASE"/>
    <property type="match status" value="1"/>
</dbReference>
<dbReference type="InterPro" id="IPR006232">
    <property type="entry name" value="Suc6P_hydrolase"/>
</dbReference>
<dbReference type="Gene3D" id="2.115.10.20">
    <property type="entry name" value="Glycosyl hydrolase domain, family 43"/>
    <property type="match status" value="1"/>
</dbReference>
<name>A0ABM3LGB8_BICAN</name>
<dbReference type="NCBIfam" id="TIGR01322">
    <property type="entry name" value="scrB_fam"/>
    <property type="match status" value="1"/>
</dbReference>
<dbReference type="SUPFAM" id="SSF49899">
    <property type="entry name" value="Concanavalin A-like lectins/glucanases"/>
    <property type="match status" value="1"/>
</dbReference>
<dbReference type="SMART" id="SM00640">
    <property type="entry name" value="Glyco_32"/>
    <property type="match status" value="1"/>
</dbReference>
<dbReference type="InterPro" id="IPR001362">
    <property type="entry name" value="Glyco_hydro_32"/>
</dbReference>
<dbReference type="InterPro" id="IPR013320">
    <property type="entry name" value="ConA-like_dom_sf"/>
</dbReference>
<dbReference type="Proteomes" id="UP001652582">
    <property type="component" value="Chromosome 6"/>
</dbReference>
<feature type="domain" description="Glycosyl hydrolase family 32 N-terminal" evidence="5">
    <location>
        <begin position="54"/>
        <end position="361"/>
    </location>
</feature>
<evidence type="ECO:0000313" key="8">
    <source>
        <dbReference type="RefSeq" id="XP_052738121.1"/>
    </source>
</evidence>
<evidence type="ECO:0000256" key="2">
    <source>
        <dbReference type="ARBA" id="ARBA00022801"/>
    </source>
</evidence>
<keyword evidence="3 4" id="KW-0326">Glycosidase</keyword>
<evidence type="ECO:0000259" key="5">
    <source>
        <dbReference type="Pfam" id="PF00251"/>
    </source>
</evidence>
<comment type="catalytic activity">
    <reaction evidence="4">
        <text>Hydrolysis of terminal non-reducing beta-D-fructofuranoside residues in beta-D-fructofuranosides.</text>
        <dbReference type="EC" id="3.2.1.26"/>
    </reaction>
</comment>
<keyword evidence="7" id="KW-1185">Reference proteome</keyword>
<dbReference type="Pfam" id="PF00251">
    <property type="entry name" value="Glyco_hydro_32N"/>
    <property type="match status" value="1"/>
</dbReference>
<dbReference type="InterPro" id="IPR013148">
    <property type="entry name" value="Glyco_hydro_32_N"/>
</dbReference>
<keyword evidence="2 4" id="KW-0378">Hydrolase</keyword>
<dbReference type="EC" id="3.2.1.26" evidence="4"/>
<comment type="similarity">
    <text evidence="1 4">Belongs to the glycosyl hydrolase 32 family.</text>
</comment>
<reference evidence="8" key="1">
    <citation type="submission" date="2025-08" db="UniProtKB">
        <authorList>
            <consortium name="RefSeq"/>
        </authorList>
    </citation>
    <scope>IDENTIFICATION</scope>
</reference>
<accession>A0ABM3LGB8</accession>
<organism evidence="7 8">
    <name type="scientific">Bicyclus anynana</name>
    <name type="common">Squinting bush brown butterfly</name>
    <dbReference type="NCBI Taxonomy" id="110368"/>
    <lineage>
        <taxon>Eukaryota</taxon>
        <taxon>Metazoa</taxon>
        <taxon>Ecdysozoa</taxon>
        <taxon>Arthropoda</taxon>
        <taxon>Hexapoda</taxon>
        <taxon>Insecta</taxon>
        <taxon>Pterygota</taxon>
        <taxon>Neoptera</taxon>
        <taxon>Endopterygota</taxon>
        <taxon>Lepidoptera</taxon>
        <taxon>Glossata</taxon>
        <taxon>Ditrysia</taxon>
        <taxon>Papilionoidea</taxon>
        <taxon>Nymphalidae</taxon>
        <taxon>Satyrinae</taxon>
        <taxon>Satyrini</taxon>
        <taxon>Mycalesina</taxon>
        <taxon>Bicyclus</taxon>
    </lineage>
</organism>
<dbReference type="CDD" id="cd08996">
    <property type="entry name" value="GH32_FFase"/>
    <property type="match status" value="1"/>
</dbReference>
<dbReference type="InterPro" id="IPR023296">
    <property type="entry name" value="Glyco_hydro_beta-prop_sf"/>
</dbReference>
<evidence type="ECO:0000256" key="3">
    <source>
        <dbReference type="ARBA" id="ARBA00023295"/>
    </source>
</evidence>
<protein>
    <recommendedName>
        <fullName evidence="4">Sucrose-6-phosphate hydrolase</fullName>
        <ecNumber evidence="4">3.2.1.26</ecNumber>
    </recommendedName>
</protein>
<proteinExistence type="inferred from homology"/>
<sequence>MILQKRKQTILISASYAPHSLTMVICKCLTLLLLVYRIEAKLTVTNDRYYPRYHLAPPAGWMNDPNGFSVYRGEYHVFYQHNPNSSFVTGTAHWGHAKSKDLLTWKHLPIAMYPNNTYDANGVFSGCALIEDDVMYLYYTAHKTYPGQAPSQIERQALAVSTDGVNVVKYENNPILLADDRQPDIRDPKVWKHGSTYYMVLGNKFQVDGADRGRVLLYSSQDKYNWTEVAIIGESDGKLGYMWECPDFFQLNGRFILLFSPQGVQPEGDKYKNLYQTGYIVGDFDYDTLVFKPLTEFQELDHGHDIYATQTILDNLGRRIVIAWFDMWENNYPEQGDGFNGQITIPRILTLTKDLHINQRPVPEIRAARTNIVRTGSAGGCATATLKNKAGEVNIRASVSKDLELFIEGTNVTLLIYYSASCGQISLDRAGDLRRTEWQPINVLILNIFIDASSIEVFCGDGEVTMSSRYFTDGDVTIRLGDNSEVDQFRVINMKSTVPIN</sequence>
<evidence type="ECO:0000256" key="4">
    <source>
        <dbReference type="RuleBase" id="RU362110"/>
    </source>
</evidence>